<dbReference type="Proteomes" id="UP000199529">
    <property type="component" value="Unassembled WGS sequence"/>
</dbReference>
<gene>
    <name evidence="2" type="ORF">SAMN05216215_100254</name>
</gene>
<dbReference type="EMBL" id="FNOK01000002">
    <property type="protein sequence ID" value="SDW24552.1"/>
    <property type="molecule type" value="Genomic_DNA"/>
</dbReference>
<dbReference type="STRING" id="418495.SAMN05216215_100254"/>
<feature type="transmembrane region" description="Helical" evidence="1">
    <location>
        <begin position="50"/>
        <end position="71"/>
    </location>
</feature>
<sequence length="72" mass="7465">MLPGVYVSQVLTRRGVHRSAAGHAVFTSLPMIMPVLAVAGDRAKDAEHALLRFGLRVAVCAALAVTAAALVV</sequence>
<feature type="transmembrane region" description="Helical" evidence="1">
    <location>
        <begin position="20"/>
        <end position="38"/>
    </location>
</feature>
<evidence type="ECO:0000313" key="2">
    <source>
        <dbReference type="EMBL" id="SDW24552.1"/>
    </source>
</evidence>
<dbReference type="RefSeq" id="WP_093260634.1">
    <property type="nucleotide sequence ID" value="NZ_FNOK01000002.1"/>
</dbReference>
<proteinExistence type="predicted"/>
<keyword evidence="1" id="KW-0812">Transmembrane</keyword>
<keyword evidence="1" id="KW-1133">Transmembrane helix</keyword>
<name>A0A1H2RYI7_9PSEU</name>
<evidence type="ECO:0000256" key="1">
    <source>
        <dbReference type="SAM" id="Phobius"/>
    </source>
</evidence>
<evidence type="ECO:0000313" key="3">
    <source>
        <dbReference type="Proteomes" id="UP000199529"/>
    </source>
</evidence>
<keyword evidence="1" id="KW-0472">Membrane</keyword>
<dbReference type="OrthoDB" id="3691279at2"/>
<accession>A0A1H2RYI7</accession>
<organism evidence="2 3">
    <name type="scientific">Saccharopolyspora shandongensis</name>
    <dbReference type="NCBI Taxonomy" id="418495"/>
    <lineage>
        <taxon>Bacteria</taxon>
        <taxon>Bacillati</taxon>
        <taxon>Actinomycetota</taxon>
        <taxon>Actinomycetes</taxon>
        <taxon>Pseudonocardiales</taxon>
        <taxon>Pseudonocardiaceae</taxon>
        <taxon>Saccharopolyspora</taxon>
    </lineage>
</organism>
<keyword evidence="3" id="KW-1185">Reference proteome</keyword>
<dbReference type="AlphaFoldDB" id="A0A1H2RYI7"/>
<protein>
    <submittedName>
        <fullName evidence="2">Lactate permease</fullName>
    </submittedName>
</protein>
<reference evidence="3" key="1">
    <citation type="submission" date="2016-10" db="EMBL/GenBank/DDBJ databases">
        <authorList>
            <person name="Varghese N."/>
            <person name="Submissions S."/>
        </authorList>
    </citation>
    <scope>NUCLEOTIDE SEQUENCE [LARGE SCALE GENOMIC DNA]</scope>
    <source>
        <strain evidence="3">CGMCC 4.3530</strain>
    </source>
</reference>